<organism evidence="1 2">
    <name type="scientific">Pantoea brenneri</name>
    <dbReference type="NCBI Taxonomy" id="472694"/>
    <lineage>
        <taxon>Bacteria</taxon>
        <taxon>Pseudomonadati</taxon>
        <taxon>Pseudomonadota</taxon>
        <taxon>Gammaproteobacteria</taxon>
        <taxon>Enterobacterales</taxon>
        <taxon>Erwiniaceae</taxon>
        <taxon>Pantoea</taxon>
    </lineage>
</organism>
<comment type="caution">
    <text evidence="1">The sequence shown here is derived from an EMBL/GenBank/DDBJ whole genome shotgun (WGS) entry which is preliminary data.</text>
</comment>
<dbReference type="Proteomes" id="UP000566985">
    <property type="component" value="Unassembled WGS sequence"/>
</dbReference>
<protein>
    <submittedName>
        <fullName evidence="1">Uncharacterized protein</fullName>
    </submittedName>
</protein>
<proteinExistence type="predicted"/>
<evidence type="ECO:0000313" key="1">
    <source>
        <dbReference type="EMBL" id="NUY98405.1"/>
    </source>
</evidence>
<dbReference type="RefSeq" id="WP_069729500.1">
    <property type="nucleotide sequence ID" value="NZ_JABWPE010000025.1"/>
</dbReference>
<accession>A0A7Y6NH15</accession>
<sequence>MTVIIKKQLTPEIYFAEPMITVPGEPQEVELTYAVLRIVSFDNNMVTAEYSVAMNGVASTETILRMFAYSGSGNPIDQAEDQLRAWLSELPGVVLEDGSVITPPAVDEAETTTVASDPAPAA</sequence>
<dbReference type="EMBL" id="JABWPM010000025">
    <property type="protein sequence ID" value="NUY98405.1"/>
    <property type="molecule type" value="Genomic_DNA"/>
</dbReference>
<dbReference type="GeneID" id="57347070"/>
<name>A0A7Y6NH15_9GAMM</name>
<reference evidence="1 2" key="1">
    <citation type="submission" date="2020-05" db="EMBL/GenBank/DDBJ databases">
        <title>Whole Genome Sequences of Enterobacteriales Associated with the International Space Station.</title>
        <authorList>
            <person name="Bharadwaj A."/>
            <person name="Daudu R."/>
            <person name="Singh N."/>
            <person name="Wood J."/>
            <person name="Debieu M."/>
            <person name="Mason C."/>
            <person name="Wang C."/>
            <person name="Venkateswaran K."/>
        </authorList>
    </citation>
    <scope>NUCLEOTIDE SEQUENCE [LARGE SCALE GENOMIC DNA]</scope>
    <source>
        <strain evidence="1 2">IF5SW-B1</strain>
    </source>
</reference>
<gene>
    <name evidence="1" type="ORF">HU668_18270</name>
</gene>
<evidence type="ECO:0000313" key="2">
    <source>
        <dbReference type="Proteomes" id="UP000566985"/>
    </source>
</evidence>
<dbReference type="AlphaFoldDB" id="A0A7Y6NH15"/>